<evidence type="ECO:0000313" key="2">
    <source>
        <dbReference type="Proteomes" id="UP000256294"/>
    </source>
</evidence>
<comment type="caution">
    <text evidence="1">The sequence shown here is derived from an EMBL/GenBank/DDBJ whole genome shotgun (WGS) entry which is preliminary data.</text>
</comment>
<dbReference type="RefSeq" id="WP_115825504.1">
    <property type="nucleotide sequence ID" value="NZ_QTUB01000001.1"/>
</dbReference>
<dbReference type="Proteomes" id="UP000256294">
    <property type="component" value="Unassembled WGS sequence"/>
</dbReference>
<dbReference type="EMBL" id="QTUB01000001">
    <property type="protein sequence ID" value="REF26049.1"/>
    <property type="molecule type" value="Genomic_DNA"/>
</dbReference>
<proteinExistence type="predicted"/>
<gene>
    <name evidence="1" type="ORF">BDD26_0613</name>
</gene>
<keyword evidence="2" id="KW-1185">Reference proteome</keyword>
<organism evidence="1 2">
    <name type="scientific">Xenorhabdus cabanillasii</name>
    <dbReference type="NCBI Taxonomy" id="351673"/>
    <lineage>
        <taxon>Bacteria</taxon>
        <taxon>Pseudomonadati</taxon>
        <taxon>Pseudomonadota</taxon>
        <taxon>Gammaproteobacteria</taxon>
        <taxon>Enterobacterales</taxon>
        <taxon>Morganellaceae</taxon>
        <taxon>Xenorhabdus</taxon>
    </lineage>
</organism>
<evidence type="ECO:0000313" key="1">
    <source>
        <dbReference type="EMBL" id="REF26049.1"/>
    </source>
</evidence>
<dbReference type="AlphaFoldDB" id="A0A3D9U9B3"/>
<sequence length="135" mass="15361">MRYIILSIFFITACSSPKVNFIPESSELPNALINKDYETIISIYGETSEHNEFLSKRNLFVNITPPDSGIIYEPTKLSYLRAGEEKVRDNYNKLIIKGKPIILGDVKINISGFTYGTMYTSGSEFNKTYTIKVKE</sequence>
<name>A0A3D9U9B3_9GAMM</name>
<reference evidence="1 2" key="1">
    <citation type="submission" date="2018-08" db="EMBL/GenBank/DDBJ databases">
        <title>Genomic Encyclopedia of Archaeal and Bacterial Type Strains, Phase II (KMG-II): from individual species to whole genera.</title>
        <authorList>
            <person name="Goeker M."/>
        </authorList>
    </citation>
    <scope>NUCLEOTIDE SEQUENCE [LARGE SCALE GENOMIC DNA]</scope>
    <source>
        <strain evidence="1 2">DSM 17905</strain>
    </source>
</reference>
<accession>A0A3D9U9B3</accession>
<protein>
    <submittedName>
        <fullName evidence="1">Uncharacterized protein</fullName>
    </submittedName>
</protein>